<dbReference type="HOGENOM" id="CLU_039483_7_0_9"/>
<feature type="transmembrane region" description="Helical" evidence="8">
    <location>
        <begin position="21"/>
        <end position="39"/>
    </location>
</feature>
<proteinExistence type="inferred from homology"/>
<keyword evidence="6 8" id="KW-1133">Transmembrane helix</keyword>
<feature type="transmembrane region" description="Helical" evidence="8">
    <location>
        <begin position="243"/>
        <end position="265"/>
    </location>
</feature>
<dbReference type="GO" id="GO:0140359">
    <property type="term" value="F:ABC-type transporter activity"/>
    <property type="evidence" value="ECO:0007669"/>
    <property type="project" value="InterPro"/>
</dbReference>
<evidence type="ECO:0000256" key="4">
    <source>
        <dbReference type="ARBA" id="ARBA00022475"/>
    </source>
</evidence>
<evidence type="ECO:0000256" key="3">
    <source>
        <dbReference type="ARBA" id="ARBA00022448"/>
    </source>
</evidence>
<comment type="similarity">
    <text evidence="2">Belongs to the ABC-2 integral membrane protein family.</text>
</comment>
<name>D9SPN6_CLOC7</name>
<dbReference type="InterPro" id="IPR051449">
    <property type="entry name" value="ABC-2_transporter_component"/>
</dbReference>
<keyword evidence="4" id="KW-1003">Cell membrane</keyword>
<dbReference type="InterPro" id="IPR047817">
    <property type="entry name" value="ABC2_TM_bact-type"/>
</dbReference>
<evidence type="ECO:0000256" key="2">
    <source>
        <dbReference type="ARBA" id="ARBA00007783"/>
    </source>
</evidence>
<organism evidence="10 11">
    <name type="scientific">Clostridium cellulovorans (strain ATCC 35296 / DSM 3052 / OCM 3 / 743B)</name>
    <dbReference type="NCBI Taxonomy" id="573061"/>
    <lineage>
        <taxon>Bacteria</taxon>
        <taxon>Bacillati</taxon>
        <taxon>Bacillota</taxon>
        <taxon>Clostridia</taxon>
        <taxon>Eubacteriales</taxon>
        <taxon>Clostridiaceae</taxon>
        <taxon>Clostridium</taxon>
    </lineage>
</organism>
<keyword evidence="11" id="KW-1185">Reference proteome</keyword>
<feature type="transmembrane region" description="Helical" evidence="8">
    <location>
        <begin position="206"/>
        <end position="231"/>
    </location>
</feature>
<evidence type="ECO:0000256" key="6">
    <source>
        <dbReference type="ARBA" id="ARBA00022989"/>
    </source>
</evidence>
<dbReference type="Pfam" id="PF12698">
    <property type="entry name" value="ABC2_membrane_3"/>
    <property type="match status" value="1"/>
</dbReference>
<evidence type="ECO:0000313" key="11">
    <source>
        <dbReference type="Proteomes" id="UP000002730"/>
    </source>
</evidence>
<evidence type="ECO:0000256" key="1">
    <source>
        <dbReference type="ARBA" id="ARBA00004651"/>
    </source>
</evidence>
<keyword evidence="7 8" id="KW-0472">Membrane</keyword>
<evidence type="ECO:0000313" key="10">
    <source>
        <dbReference type="EMBL" id="ADL50085.1"/>
    </source>
</evidence>
<sequence>MRTLTIAKRVVKQLVGDKRSLGLLFIAPVFVLFLLNIILNSTIDKANLVLLNSDNMPKQLIEAFEKEANIQLSEEKSDTLEQLKSREIDGVIEFKDNKIIINLEGSQTYVTAAVTKSVSTAISQFTKDNLESKPQLKQLGVKPLEKELNFLNGSEDMTSFDGIAPMMMGFFIFFFVFLLAGVSFLRERISGTLDRLLATPIKRMEIVLGYFFGFGLFVTLQTIVIQVFMVYGLKIEIKGNPFIVLLINILLAAGSLALGTLLSAFAKNEFQLFQFIPLIIVPQILFSGLFSLREAPIWVLMLSKIFPLTYGARALSSVVLRGEGLSVVVVDIIVLTGYAVLFIILNSLALKKYRSL</sequence>
<dbReference type="eggNOG" id="COG0842">
    <property type="taxonomic scope" value="Bacteria"/>
</dbReference>
<evidence type="ECO:0000256" key="8">
    <source>
        <dbReference type="SAM" id="Phobius"/>
    </source>
</evidence>
<keyword evidence="5 8" id="KW-0812">Transmembrane</keyword>
<dbReference type="PROSITE" id="PS51012">
    <property type="entry name" value="ABC_TM2"/>
    <property type="match status" value="1"/>
</dbReference>
<dbReference type="PANTHER" id="PTHR30294">
    <property type="entry name" value="MEMBRANE COMPONENT OF ABC TRANSPORTER YHHJ-RELATED"/>
    <property type="match status" value="1"/>
</dbReference>
<dbReference type="InterPro" id="IPR013525">
    <property type="entry name" value="ABC2_TM"/>
</dbReference>
<dbReference type="RefSeq" id="WP_010075148.1">
    <property type="nucleotide sequence ID" value="NC_014393.1"/>
</dbReference>
<dbReference type="KEGG" id="ccb:Clocel_0305"/>
<feature type="transmembrane region" description="Helical" evidence="8">
    <location>
        <begin position="163"/>
        <end position="185"/>
    </location>
</feature>
<feature type="transmembrane region" description="Helical" evidence="8">
    <location>
        <begin position="272"/>
        <end position="292"/>
    </location>
</feature>
<evidence type="ECO:0000259" key="9">
    <source>
        <dbReference type="PROSITE" id="PS51012"/>
    </source>
</evidence>
<dbReference type="STRING" id="573061.Clocel_0305"/>
<evidence type="ECO:0000256" key="7">
    <source>
        <dbReference type="ARBA" id="ARBA00023136"/>
    </source>
</evidence>
<dbReference type="EMBL" id="CP002160">
    <property type="protein sequence ID" value="ADL50085.1"/>
    <property type="molecule type" value="Genomic_DNA"/>
</dbReference>
<gene>
    <name evidence="10" type="ordered locus">Clocel_0305</name>
</gene>
<accession>D9SPN6</accession>
<feature type="transmembrane region" description="Helical" evidence="8">
    <location>
        <begin position="325"/>
        <end position="350"/>
    </location>
</feature>
<dbReference type="Proteomes" id="UP000002730">
    <property type="component" value="Chromosome"/>
</dbReference>
<feature type="domain" description="ABC transmembrane type-2" evidence="9">
    <location>
        <begin position="107"/>
        <end position="353"/>
    </location>
</feature>
<dbReference type="GO" id="GO:0005886">
    <property type="term" value="C:plasma membrane"/>
    <property type="evidence" value="ECO:0007669"/>
    <property type="project" value="UniProtKB-SubCell"/>
</dbReference>
<dbReference type="OrthoDB" id="9776218at2"/>
<dbReference type="PANTHER" id="PTHR30294:SF38">
    <property type="entry name" value="TRANSPORT PERMEASE PROTEIN"/>
    <property type="match status" value="1"/>
</dbReference>
<reference evidence="10 11" key="1">
    <citation type="submission" date="2010-08" db="EMBL/GenBank/DDBJ databases">
        <title>Complete sequence of Clostridium cellulovorans 743B.</title>
        <authorList>
            <consortium name="US DOE Joint Genome Institute"/>
            <person name="Lucas S."/>
            <person name="Copeland A."/>
            <person name="Lapidus A."/>
            <person name="Cheng J.-F."/>
            <person name="Bruce D."/>
            <person name="Goodwin L."/>
            <person name="Pitluck S."/>
            <person name="Chertkov O."/>
            <person name="Detter J.C."/>
            <person name="Han C."/>
            <person name="Tapia R."/>
            <person name="Land M."/>
            <person name="Hauser L."/>
            <person name="Chang Y.-J."/>
            <person name="Jeffries C."/>
            <person name="Kyrpides N."/>
            <person name="Ivanova N."/>
            <person name="Mikhailova N."/>
            <person name="Hemme C.L."/>
            <person name="Woyke T."/>
        </authorList>
    </citation>
    <scope>NUCLEOTIDE SEQUENCE [LARGE SCALE GENOMIC DNA]</scope>
    <source>
        <strain evidence="11">ATCC 35296 / DSM 3052 / OCM 3 / 743B</strain>
    </source>
</reference>
<protein>
    <submittedName>
        <fullName evidence="10">ABC-2 type transporter</fullName>
    </submittedName>
</protein>
<dbReference type="AlphaFoldDB" id="D9SPN6"/>
<comment type="subcellular location">
    <subcellularLocation>
        <location evidence="1">Cell membrane</location>
        <topology evidence="1">Multi-pass membrane protein</topology>
    </subcellularLocation>
</comment>
<evidence type="ECO:0000256" key="5">
    <source>
        <dbReference type="ARBA" id="ARBA00022692"/>
    </source>
</evidence>
<keyword evidence="3" id="KW-0813">Transport</keyword>